<protein>
    <submittedName>
        <fullName evidence="3">Uncharacterized protein</fullName>
    </submittedName>
</protein>
<evidence type="ECO:0000313" key="4">
    <source>
        <dbReference type="Proteomes" id="UP000717696"/>
    </source>
</evidence>
<evidence type="ECO:0000256" key="2">
    <source>
        <dbReference type="SAM" id="SignalP"/>
    </source>
</evidence>
<dbReference type="EMBL" id="JAGMUU010000001">
    <property type="protein sequence ID" value="KAH7162380.1"/>
    <property type="molecule type" value="Genomic_DNA"/>
</dbReference>
<evidence type="ECO:0000256" key="1">
    <source>
        <dbReference type="SAM" id="MobiDB-lite"/>
    </source>
</evidence>
<reference evidence="3" key="1">
    <citation type="journal article" date="2021" name="Nat. Commun.">
        <title>Genetic determinants of endophytism in the Arabidopsis root mycobiome.</title>
        <authorList>
            <person name="Mesny F."/>
            <person name="Miyauchi S."/>
            <person name="Thiergart T."/>
            <person name="Pickel B."/>
            <person name="Atanasova L."/>
            <person name="Karlsson M."/>
            <person name="Huettel B."/>
            <person name="Barry K.W."/>
            <person name="Haridas S."/>
            <person name="Chen C."/>
            <person name="Bauer D."/>
            <person name="Andreopoulos W."/>
            <person name="Pangilinan J."/>
            <person name="LaButti K."/>
            <person name="Riley R."/>
            <person name="Lipzen A."/>
            <person name="Clum A."/>
            <person name="Drula E."/>
            <person name="Henrissat B."/>
            <person name="Kohler A."/>
            <person name="Grigoriev I.V."/>
            <person name="Martin F.M."/>
            <person name="Hacquard S."/>
        </authorList>
    </citation>
    <scope>NUCLEOTIDE SEQUENCE</scope>
    <source>
        <strain evidence="3">MPI-CAGE-AT-0021</strain>
    </source>
</reference>
<dbReference type="AlphaFoldDB" id="A0A9P9FJT6"/>
<sequence length="151" mass="15930">MRFVTLTAFFLGSSTILAAPTNEIRDEGEEEGGNFECCCCDPSIPATVCDYRASAEDCVCLAVVCPEDAPTIRSEDPQPTQTSASSTPPSACTQEPTPTAPEPCCCCNIGKGSIVCELRTSFDKGCFCPLVLCPEDAPTITVEASLAEETE</sequence>
<organism evidence="3 4">
    <name type="scientific">Dactylonectria estremocensis</name>
    <dbReference type="NCBI Taxonomy" id="1079267"/>
    <lineage>
        <taxon>Eukaryota</taxon>
        <taxon>Fungi</taxon>
        <taxon>Dikarya</taxon>
        <taxon>Ascomycota</taxon>
        <taxon>Pezizomycotina</taxon>
        <taxon>Sordariomycetes</taxon>
        <taxon>Hypocreomycetidae</taxon>
        <taxon>Hypocreales</taxon>
        <taxon>Nectriaceae</taxon>
        <taxon>Dactylonectria</taxon>
    </lineage>
</organism>
<proteinExistence type="predicted"/>
<feature type="region of interest" description="Disordered" evidence="1">
    <location>
        <begin position="70"/>
        <end position="95"/>
    </location>
</feature>
<comment type="caution">
    <text evidence="3">The sequence shown here is derived from an EMBL/GenBank/DDBJ whole genome shotgun (WGS) entry which is preliminary data.</text>
</comment>
<feature type="chain" id="PRO_5040292062" evidence="2">
    <location>
        <begin position="19"/>
        <end position="151"/>
    </location>
</feature>
<dbReference type="Proteomes" id="UP000717696">
    <property type="component" value="Unassembled WGS sequence"/>
</dbReference>
<keyword evidence="2" id="KW-0732">Signal</keyword>
<keyword evidence="4" id="KW-1185">Reference proteome</keyword>
<feature type="signal peptide" evidence="2">
    <location>
        <begin position="1"/>
        <end position="18"/>
    </location>
</feature>
<gene>
    <name evidence="3" type="ORF">B0J13DRAFT_669099</name>
</gene>
<evidence type="ECO:0000313" key="3">
    <source>
        <dbReference type="EMBL" id="KAH7162380.1"/>
    </source>
</evidence>
<accession>A0A9P9FJT6</accession>
<dbReference type="OrthoDB" id="4950117at2759"/>
<feature type="compositionally biased region" description="Low complexity" evidence="1">
    <location>
        <begin position="77"/>
        <end position="95"/>
    </location>
</feature>
<name>A0A9P9FJT6_9HYPO</name>